<reference evidence="8" key="1">
    <citation type="journal article" date="2023" name="Commun. Biol.">
        <title>Genome analysis of Parmales, the sister group of diatoms, reveals the evolutionary specialization of diatoms from phago-mixotrophs to photoautotrophs.</title>
        <authorList>
            <person name="Ban H."/>
            <person name="Sato S."/>
            <person name="Yoshikawa S."/>
            <person name="Yamada K."/>
            <person name="Nakamura Y."/>
            <person name="Ichinomiya M."/>
            <person name="Sato N."/>
            <person name="Blanc-Mathieu R."/>
            <person name="Endo H."/>
            <person name="Kuwata A."/>
            <person name="Ogata H."/>
        </authorList>
    </citation>
    <scope>NUCLEOTIDE SEQUENCE [LARGE SCALE GENOMIC DNA]</scope>
</reference>
<dbReference type="PANTHER" id="PTHR18895">
    <property type="entry name" value="HEMK METHYLTRANSFERASE"/>
    <property type="match status" value="1"/>
</dbReference>
<comment type="catalytic activity">
    <reaction evidence="5">
        <text>L-glutaminyl-[peptide chain release factor] + S-adenosyl-L-methionine = N(5)-methyl-L-glutaminyl-[peptide chain release factor] + S-adenosyl-L-homocysteine + H(+)</text>
        <dbReference type="Rhea" id="RHEA:42896"/>
        <dbReference type="Rhea" id="RHEA-COMP:10271"/>
        <dbReference type="Rhea" id="RHEA-COMP:10272"/>
        <dbReference type="ChEBI" id="CHEBI:15378"/>
        <dbReference type="ChEBI" id="CHEBI:30011"/>
        <dbReference type="ChEBI" id="CHEBI:57856"/>
        <dbReference type="ChEBI" id="CHEBI:59789"/>
        <dbReference type="ChEBI" id="CHEBI:61891"/>
        <dbReference type="EC" id="2.1.1.297"/>
    </reaction>
</comment>
<accession>A0A9W7LG18</accession>
<dbReference type="GO" id="GO:0005739">
    <property type="term" value="C:mitochondrion"/>
    <property type="evidence" value="ECO:0007669"/>
    <property type="project" value="TreeGrafter"/>
</dbReference>
<keyword evidence="2" id="KW-0489">Methyltransferase</keyword>
<keyword evidence="4" id="KW-0949">S-adenosyl-L-methionine</keyword>
<evidence type="ECO:0000256" key="4">
    <source>
        <dbReference type="ARBA" id="ARBA00022691"/>
    </source>
</evidence>
<evidence type="ECO:0000313" key="8">
    <source>
        <dbReference type="Proteomes" id="UP001165065"/>
    </source>
</evidence>
<dbReference type="EC" id="2.1.1.297" evidence="1"/>
<sequence>MCIPGSYFHCFNEGKWGGLDGVCGVEFDKDDGIVKGVKGGWRERFEGFKNRLESREPLQYILGSWDFRTLNDITCRRPTLVPRPETEELCGWAIDFMNETGGEVICRKVLDVGTGTGCIGISMACEVQGVKVSGVEKDDNAKVLTEENVEAFKEQFGEGSSYEGVWYGGIEEYEEGGYDVIVSNPPYIPKRDMEGLEENVKGWEDHGALEGGEDGMDVIREILKYATERGGVKKGGVVFIEGDEGHPSMVEREAEGKGWKVEKRMDVRGIERFVKITI</sequence>
<evidence type="ECO:0000256" key="3">
    <source>
        <dbReference type="ARBA" id="ARBA00022679"/>
    </source>
</evidence>
<dbReference type="EMBL" id="BRYA01000425">
    <property type="protein sequence ID" value="GMI48748.1"/>
    <property type="molecule type" value="Genomic_DNA"/>
</dbReference>
<dbReference type="GO" id="GO:0032259">
    <property type="term" value="P:methylation"/>
    <property type="evidence" value="ECO:0007669"/>
    <property type="project" value="UniProtKB-KW"/>
</dbReference>
<gene>
    <name evidence="7" type="ORF">TrCOL_g11147</name>
</gene>
<dbReference type="InterPro" id="IPR007848">
    <property type="entry name" value="Small_mtfrase_dom"/>
</dbReference>
<dbReference type="PANTHER" id="PTHR18895:SF74">
    <property type="entry name" value="MTRF1L RELEASE FACTOR GLUTAMINE METHYLTRANSFERASE"/>
    <property type="match status" value="1"/>
</dbReference>
<name>A0A9W7LG18_9STRA</name>
<dbReference type="InterPro" id="IPR029063">
    <property type="entry name" value="SAM-dependent_MTases_sf"/>
</dbReference>
<dbReference type="OrthoDB" id="269872at2759"/>
<comment type="caution">
    <text evidence="7">The sequence shown here is derived from an EMBL/GenBank/DDBJ whole genome shotgun (WGS) entry which is preliminary data.</text>
</comment>
<protein>
    <recommendedName>
        <fullName evidence="1">peptide chain release factor N(5)-glutamine methyltransferase</fullName>
        <ecNumber evidence="1">2.1.1.297</ecNumber>
    </recommendedName>
</protein>
<dbReference type="Proteomes" id="UP001165065">
    <property type="component" value="Unassembled WGS sequence"/>
</dbReference>
<dbReference type="AlphaFoldDB" id="A0A9W7LG18"/>
<dbReference type="PROSITE" id="PS00092">
    <property type="entry name" value="N6_MTASE"/>
    <property type="match status" value="1"/>
</dbReference>
<evidence type="ECO:0000256" key="5">
    <source>
        <dbReference type="ARBA" id="ARBA00048391"/>
    </source>
</evidence>
<dbReference type="Gene3D" id="1.10.8.10">
    <property type="entry name" value="DNA helicase RuvA subunit, C-terminal domain"/>
    <property type="match status" value="1"/>
</dbReference>
<evidence type="ECO:0000313" key="7">
    <source>
        <dbReference type="EMBL" id="GMI48748.1"/>
    </source>
</evidence>
<evidence type="ECO:0000259" key="6">
    <source>
        <dbReference type="Pfam" id="PF05175"/>
    </source>
</evidence>
<dbReference type="Pfam" id="PF05175">
    <property type="entry name" value="MTS"/>
    <property type="match status" value="1"/>
</dbReference>
<keyword evidence="3" id="KW-0808">Transferase</keyword>
<dbReference type="InterPro" id="IPR002052">
    <property type="entry name" value="DNA_methylase_N6_adenine_CS"/>
</dbReference>
<keyword evidence="8" id="KW-1185">Reference proteome</keyword>
<dbReference type="GO" id="GO:0003676">
    <property type="term" value="F:nucleic acid binding"/>
    <property type="evidence" value="ECO:0007669"/>
    <property type="project" value="InterPro"/>
</dbReference>
<dbReference type="GO" id="GO:0102559">
    <property type="term" value="F:peptide chain release factor N(5)-glutamine methyltransferase activity"/>
    <property type="evidence" value="ECO:0007669"/>
    <property type="project" value="UniProtKB-EC"/>
</dbReference>
<evidence type="ECO:0000256" key="2">
    <source>
        <dbReference type="ARBA" id="ARBA00022603"/>
    </source>
</evidence>
<evidence type="ECO:0000256" key="1">
    <source>
        <dbReference type="ARBA" id="ARBA00012771"/>
    </source>
</evidence>
<dbReference type="SUPFAM" id="SSF53335">
    <property type="entry name" value="S-adenosyl-L-methionine-dependent methyltransferases"/>
    <property type="match status" value="1"/>
</dbReference>
<dbReference type="NCBIfam" id="TIGR00536">
    <property type="entry name" value="hemK_fam"/>
    <property type="match status" value="1"/>
</dbReference>
<feature type="domain" description="Methyltransferase small" evidence="6">
    <location>
        <begin position="106"/>
        <end position="189"/>
    </location>
</feature>
<dbReference type="CDD" id="cd02440">
    <property type="entry name" value="AdoMet_MTases"/>
    <property type="match status" value="1"/>
</dbReference>
<proteinExistence type="predicted"/>
<dbReference type="Gene3D" id="3.40.50.150">
    <property type="entry name" value="Vaccinia Virus protein VP39"/>
    <property type="match status" value="1"/>
</dbReference>
<dbReference type="InterPro" id="IPR050320">
    <property type="entry name" value="N5-glutamine_MTase"/>
</dbReference>
<dbReference type="InterPro" id="IPR004556">
    <property type="entry name" value="HemK-like"/>
</dbReference>
<organism evidence="7 8">
    <name type="scientific">Triparma columacea</name>
    <dbReference type="NCBI Taxonomy" id="722753"/>
    <lineage>
        <taxon>Eukaryota</taxon>
        <taxon>Sar</taxon>
        <taxon>Stramenopiles</taxon>
        <taxon>Ochrophyta</taxon>
        <taxon>Bolidophyceae</taxon>
        <taxon>Parmales</taxon>
        <taxon>Triparmaceae</taxon>
        <taxon>Triparma</taxon>
    </lineage>
</organism>